<dbReference type="Pfam" id="PF14413">
    <property type="entry name" value="Thg1C"/>
    <property type="match status" value="1"/>
</dbReference>
<dbReference type="InterPro" id="IPR024956">
    <property type="entry name" value="tRNAHis_GuaTrfase_cat"/>
</dbReference>
<dbReference type="EnsemblMetazoa" id="LLOJ005334-RA">
    <property type="protein sequence ID" value="LLOJ005334-PA"/>
    <property type="gene ID" value="LLOJ005334"/>
</dbReference>
<comment type="similarity">
    <text evidence="2">Belongs to the tRNA(His) guanylyltransferase family.</text>
</comment>
<dbReference type="GO" id="GO:0008193">
    <property type="term" value="F:tRNA guanylyltransferase activity"/>
    <property type="evidence" value="ECO:0007669"/>
    <property type="project" value="UniProtKB-EC"/>
</dbReference>
<sequence>MLLVRRAFSTFRMACSRYEYVKQFELDDKILPNTWIVVRVDGKGFHKFATVHSFEKPNDSRALNLMNCAAISVMQEFRDIAIGYGQSDEYSFVFRKSTEIYKRRSAKIMSMVTSLFTSAYVMNWGKFFPEDRLQYAPAFDGRVVVYPSDENLKDYLAWRQADVHVNNLYNTAFWNLVLRDGLSNAEAEARLRGTVASDKNELLFQRFGINYNNLPPMYRKGTVLLRKRVHAEKLDLKRQLIVPQYVDLIRENFWTENWELLDTKGSGGDVFHLKDRDLPDLMKIQISTTREAGN</sequence>
<evidence type="ECO:0000256" key="2">
    <source>
        <dbReference type="ARBA" id="ARBA00010113"/>
    </source>
</evidence>
<dbReference type="Proteomes" id="UP000092461">
    <property type="component" value="Unassembled WGS sequence"/>
</dbReference>
<dbReference type="GO" id="GO:0005525">
    <property type="term" value="F:GTP binding"/>
    <property type="evidence" value="ECO:0007669"/>
    <property type="project" value="UniProtKB-KW"/>
</dbReference>
<name>A0A1B0CL47_LUTLO</name>
<evidence type="ECO:0000256" key="12">
    <source>
        <dbReference type="ARBA" id="ARBA00032480"/>
    </source>
</evidence>
<evidence type="ECO:0000256" key="10">
    <source>
        <dbReference type="ARBA" id="ARBA00022842"/>
    </source>
</evidence>
<dbReference type="Pfam" id="PF04446">
    <property type="entry name" value="Thg1"/>
    <property type="match status" value="1"/>
</dbReference>
<evidence type="ECO:0000256" key="1">
    <source>
        <dbReference type="ARBA" id="ARBA00001946"/>
    </source>
</evidence>
<dbReference type="GO" id="GO:0006400">
    <property type="term" value="P:tRNA modification"/>
    <property type="evidence" value="ECO:0007669"/>
    <property type="project" value="InterPro"/>
</dbReference>
<dbReference type="OrthoDB" id="62560at2759"/>
<dbReference type="CTD" id="34876"/>
<accession>A0A1B0CL47</accession>
<keyword evidence="19" id="KW-1185">Reference proteome</keyword>
<proteinExistence type="inferred from homology"/>
<evidence type="ECO:0000259" key="17">
    <source>
        <dbReference type="Pfam" id="PF14413"/>
    </source>
</evidence>
<organism evidence="18 19">
    <name type="scientific">Lutzomyia longipalpis</name>
    <name type="common">Sand fly</name>
    <dbReference type="NCBI Taxonomy" id="7200"/>
    <lineage>
        <taxon>Eukaryota</taxon>
        <taxon>Metazoa</taxon>
        <taxon>Ecdysozoa</taxon>
        <taxon>Arthropoda</taxon>
        <taxon>Hexapoda</taxon>
        <taxon>Insecta</taxon>
        <taxon>Pterygota</taxon>
        <taxon>Neoptera</taxon>
        <taxon>Endopterygota</taxon>
        <taxon>Diptera</taxon>
        <taxon>Nematocera</taxon>
        <taxon>Psychodoidea</taxon>
        <taxon>Psychodidae</taxon>
        <taxon>Lutzomyia</taxon>
        <taxon>Lutzomyia</taxon>
    </lineage>
</organism>
<evidence type="ECO:0000256" key="8">
    <source>
        <dbReference type="ARBA" id="ARBA00022723"/>
    </source>
</evidence>
<dbReference type="EC" id="2.7.7.79" evidence="3"/>
<dbReference type="VEuPathDB" id="VectorBase:LLONM1_009214"/>
<keyword evidence="9" id="KW-0547">Nucleotide-binding</keyword>
<keyword evidence="10" id="KW-0460">Magnesium</keyword>
<protein>
    <recommendedName>
        <fullName evidence="4">Probable tRNA(His) guanylyltransferase</fullName>
        <ecNumber evidence="3">2.7.7.79</ecNumber>
    </recommendedName>
    <alternativeName>
        <fullName evidence="12">tRNA-histidine guanylyltransferase</fullName>
    </alternativeName>
</protein>
<evidence type="ECO:0000313" key="18">
    <source>
        <dbReference type="EnsemblMetazoa" id="LLOJ005334-PA"/>
    </source>
</evidence>
<evidence type="ECO:0000256" key="3">
    <source>
        <dbReference type="ARBA" id="ARBA00012511"/>
    </source>
</evidence>
<dbReference type="Gene3D" id="3.30.70.3000">
    <property type="match status" value="1"/>
</dbReference>
<dbReference type="EMBL" id="AJWK01016889">
    <property type="status" value="NOT_ANNOTATED_CDS"/>
    <property type="molecule type" value="Genomic_DNA"/>
</dbReference>
<dbReference type="GeneID" id="129789741"/>
<dbReference type="KEGG" id="lll:129789741"/>
<dbReference type="VEuPathDB" id="VectorBase:LLOJ005334"/>
<evidence type="ECO:0000256" key="11">
    <source>
        <dbReference type="ARBA" id="ARBA00023134"/>
    </source>
</evidence>
<evidence type="ECO:0000256" key="15">
    <source>
        <dbReference type="ARBA" id="ARBA00065710"/>
    </source>
</evidence>
<keyword evidence="6" id="KW-0819">tRNA processing</keyword>
<reference evidence="18" key="1">
    <citation type="submission" date="2020-05" db="UniProtKB">
        <authorList>
            <consortium name="EnsemblMetazoa"/>
        </authorList>
    </citation>
    <scope>IDENTIFICATION</scope>
    <source>
        <strain evidence="18">Jacobina</strain>
    </source>
</reference>
<feature type="domain" description="tRNAHis guanylyltransferase catalytic" evidence="16">
    <location>
        <begin position="18"/>
        <end position="147"/>
    </location>
</feature>
<evidence type="ECO:0000256" key="14">
    <source>
        <dbReference type="ARBA" id="ARBA00058346"/>
    </source>
</evidence>
<dbReference type="InterPro" id="IPR007537">
    <property type="entry name" value="tRNAHis_GuaTrfase_Thg1"/>
</dbReference>
<evidence type="ECO:0000313" key="19">
    <source>
        <dbReference type="Proteomes" id="UP000092461"/>
    </source>
</evidence>
<keyword evidence="8" id="KW-0479">Metal-binding</keyword>
<dbReference type="RefSeq" id="XP_055682747.1">
    <property type="nucleotide sequence ID" value="XM_055826772.1"/>
</dbReference>
<keyword evidence="11" id="KW-0342">GTP-binding</keyword>
<comment type="subunit">
    <text evidence="15">Homotetramer. Interacts with MFN1 and MFN2; functions as a guanyl-nucleotide exchange factor/GEF for MFN2 and also probably MFN1.</text>
</comment>
<dbReference type="GO" id="GO:0000287">
    <property type="term" value="F:magnesium ion binding"/>
    <property type="evidence" value="ECO:0007669"/>
    <property type="project" value="InterPro"/>
</dbReference>
<dbReference type="FunFam" id="3.30.70.3000:FF:000001">
    <property type="entry name" value="tRNA(His) guanylyltransferase"/>
    <property type="match status" value="1"/>
</dbReference>
<dbReference type="PANTHER" id="PTHR12729:SF6">
    <property type="entry name" value="TRNA(HIS) GUANYLYLTRANSFERASE-RELATED"/>
    <property type="match status" value="1"/>
</dbReference>
<dbReference type="InterPro" id="IPR025845">
    <property type="entry name" value="Thg1_C_dom"/>
</dbReference>
<evidence type="ECO:0000256" key="5">
    <source>
        <dbReference type="ARBA" id="ARBA00022679"/>
    </source>
</evidence>
<dbReference type="InterPro" id="IPR038469">
    <property type="entry name" value="tRNAHis_GuaTrfase_Thg1_sf"/>
</dbReference>
<evidence type="ECO:0000259" key="16">
    <source>
        <dbReference type="Pfam" id="PF04446"/>
    </source>
</evidence>
<keyword evidence="7" id="KW-0548">Nucleotidyltransferase</keyword>
<evidence type="ECO:0000256" key="9">
    <source>
        <dbReference type="ARBA" id="ARBA00022741"/>
    </source>
</evidence>
<evidence type="ECO:0000256" key="6">
    <source>
        <dbReference type="ARBA" id="ARBA00022694"/>
    </source>
</evidence>
<comment type="function">
    <text evidence="14">Adds a GMP to the 5'-end of tRNA(His) after transcription and RNase P cleavage. This step is essential for proper recognition of the tRNA and for the fidelity of protein synthesis. Also functions as a guanyl-nucleotide exchange factor/GEF for the MFN1 and MFN2 mitofusins thereby regulating mitochondrial fusion. By regulating both mitochondrial dynamics and bioenergetic function, it contributes to cell survival following oxidative stress.</text>
</comment>
<dbReference type="PANTHER" id="PTHR12729">
    <property type="entry name" value="TRNA(HIS) GUANYLYLTRANSFERASE-RELATED"/>
    <property type="match status" value="1"/>
</dbReference>
<evidence type="ECO:0000256" key="13">
    <source>
        <dbReference type="ARBA" id="ARBA00047281"/>
    </source>
</evidence>
<comment type="catalytic activity">
    <reaction evidence="13">
        <text>a 5'-end ribonucleotide-tRNA(His) + GTP + ATP + H2O = a 5'-end phospho-guanosine-ribonucleotide-tRNA(His) + AMP + 2 diphosphate + H(+)</text>
        <dbReference type="Rhea" id="RHEA:54564"/>
        <dbReference type="Rhea" id="RHEA-COMP:14193"/>
        <dbReference type="Rhea" id="RHEA-COMP:14917"/>
        <dbReference type="ChEBI" id="CHEBI:15377"/>
        <dbReference type="ChEBI" id="CHEBI:15378"/>
        <dbReference type="ChEBI" id="CHEBI:30616"/>
        <dbReference type="ChEBI" id="CHEBI:33019"/>
        <dbReference type="ChEBI" id="CHEBI:37565"/>
        <dbReference type="ChEBI" id="CHEBI:138282"/>
        <dbReference type="ChEBI" id="CHEBI:141847"/>
        <dbReference type="ChEBI" id="CHEBI:456215"/>
        <dbReference type="EC" id="2.7.7.79"/>
    </reaction>
</comment>
<evidence type="ECO:0000256" key="4">
    <source>
        <dbReference type="ARBA" id="ARBA00022310"/>
    </source>
</evidence>
<evidence type="ECO:0000256" key="7">
    <source>
        <dbReference type="ARBA" id="ARBA00022695"/>
    </source>
</evidence>
<feature type="domain" description="Thg1 C-terminal" evidence="17">
    <location>
        <begin position="150"/>
        <end position="234"/>
    </location>
</feature>
<keyword evidence="5" id="KW-0808">Transferase</keyword>
<comment type="cofactor">
    <cofactor evidence="1">
        <name>Mg(2+)</name>
        <dbReference type="ChEBI" id="CHEBI:18420"/>
    </cofactor>
</comment>
<dbReference type="AlphaFoldDB" id="A0A1B0CL47"/>